<dbReference type="Pfam" id="PF00975">
    <property type="entry name" value="Thioesterase"/>
    <property type="match status" value="1"/>
</dbReference>
<dbReference type="FunFam" id="3.40.50.980:FF:000002">
    <property type="entry name" value="Enterobactin synthetase component F"/>
    <property type="match status" value="1"/>
</dbReference>
<dbReference type="SUPFAM" id="SSF56801">
    <property type="entry name" value="Acetyl-CoA synthetase-like"/>
    <property type="match status" value="1"/>
</dbReference>
<dbReference type="FunFam" id="3.30.300.30:FF:000010">
    <property type="entry name" value="Enterobactin synthetase component F"/>
    <property type="match status" value="1"/>
</dbReference>
<keyword evidence="8" id="KW-1185">Reference proteome</keyword>
<protein>
    <submittedName>
        <fullName evidence="7">Non-ribosomal peptide synthetase</fullName>
    </submittedName>
</protein>
<dbReference type="RefSeq" id="WP_010984627.1">
    <property type="nucleotide sequence ID" value="NC_003155.5"/>
</dbReference>
<dbReference type="Pfam" id="PF00501">
    <property type="entry name" value="AMP-binding"/>
    <property type="match status" value="1"/>
</dbReference>
<dbReference type="GO" id="GO:0005829">
    <property type="term" value="C:cytosol"/>
    <property type="evidence" value="ECO:0007669"/>
    <property type="project" value="TreeGrafter"/>
</dbReference>
<feature type="domain" description="Carrier" evidence="6">
    <location>
        <begin position="1423"/>
        <end position="1504"/>
    </location>
</feature>
<dbReference type="GO" id="GO:0044550">
    <property type="term" value="P:secondary metabolite biosynthetic process"/>
    <property type="evidence" value="ECO:0007669"/>
    <property type="project" value="UniProtKB-ARBA"/>
</dbReference>
<feature type="domain" description="Carrier" evidence="6">
    <location>
        <begin position="781"/>
        <end position="855"/>
    </location>
</feature>
<dbReference type="FunFam" id="1.10.1200.10:FF:000005">
    <property type="entry name" value="Nonribosomal peptide synthetase 1"/>
    <property type="match status" value="1"/>
</dbReference>
<accession>Q79Z95</accession>
<comment type="similarity">
    <text evidence="2">Belongs to the ATP-dependent AMP-binding enzyme family.</text>
</comment>
<evidence type="ECO:0000259" key="6">
    <source>
        <dbReference type="PROSITE" id="PS50075"/>
    </source>
</evidence>
<dbReference type="GO" id="GO:0043041">
    <property type="term" value="P:amino acid activation for nonribosomal peptide biosynthetic process"/>
    <property type="evidence" value="ECO:0007669"/>
    <property type="project" value="TreeGrafter"/>
</dbReference>
<keyword evidence="3" id="KW-0596">Phosphopantetheine</keyword>
<name>Q79Z95_STRAW</name>
<evidence type="ECO:0000313" key="7">
    <source>
        <dbReference type="EMBL" id="BAC70908.1"/>
    </source>
</evidence>
<evidence type="ECO:0000256" key="3">
    <source>
        <dbReference type="ARBA" id="ARBA00022450"/>
    </source>
</evidence>
<dbReference type="eggNOG" id="COG1020">
    <property type="taxonomic scope" value="Bacteria"/>
</dbReference>
<dbReference type="GO" id="GO:0003824">
    <property type="term" value="F:catalytic activity"/>
    <property type="evidence" value="ECO:0007669"/>
    <property type="project" value="InterPro"/>
</dbReference>
<dbReference type="Pfam" id="PF13193">
    <property type="entry name" value="AMP-binding_C"/>
    <property type="match status" value="1"/>
</dbReference>
<dbReference type="Gene3D" id="3.40.50.980">
    <property type="match status" value="2"/>
</dbReference>
<proteinExistence type="inferred from homology"/>
<sequence>MQSLETLGRLKVAAAQRPREGAFWRAALAALPERTGFPSDAPGRLAGTGPHTTTVLPLGAELTAGLDTLTRGRPMALHTVLVAAVGTLLQRYTGGEEAVVAIPATSADAAAPALADGLVLRLPFTPESTFRAVLADAKPRLVAALEHQDFPVEILAGEFGAAADHDTHPFADVLVDVVREEHEAPAARPRFAVVFALVRDGEGLRLELRHRAGQHSADTAGRLLAHCAVLLAGAIAAPDDPLAALDLRADADRAVLARANGTDAAFEDTVRLDELFTRQARLTPDATAVVGDGFRLTYAELDARANRLARTLRERGVGRDDLVAVLADRSPQLLVAVYAVLKAGAAYLPVDPGYPVERIRYVLDDSAARLVLSTPRHRDLVHEGREVLDLTDESAYAKDSTAPEVIGDARDLAYVIYTSGSTGNPKGVQIEHRSVVNRINWMQRAYPVTSADVIMQKTPTSFDVSVWELFWWMFEGAAVCLPDPGAERDPEALVTAIERYGVTTMHFVPSMLGAFLDFVVGAGVQAGLVSLRQVFASGEALTPHHVRRFAEVAAATTGPAARLINLYGPTEATVDVTHHACGPDDVDRVPIGRPIDNTRILVLDSGLRPQPVGVPGELCIAGVGLARGYLGRPELTAERFVAAPAAGEERVYRTGDLARWLPDGSIDYLGRIDHQVKVRGYRIELGEIEESLRRHPQVKDAVVLARKAEDGQTHLCGYVQSADALTEEDLKRHLGVTLPDYMVPARLVALDTFPLSPNGKLDRRALPEPGPAESESAAYVAPGTPQEAELARIWGEVLGHERVGVNDNFFALGGNSIHFVTVLAKARAGGLDFTFQQFFQNPTVAQLARSLARSGPGEQPAALSPFELLEPEDRALIPAGVEDAYPMTQLQAGLVFQSELSHGTAEYHDILSYMIQSSFDATCFEEAVRILVRRNPIFRTSYHLTGYSEYLQLVHEDAPLPLYIADLRGMSETEQEEWYRDWAVREKAHQFVWTEPGLVRLHVHVLSDDLFRYSLSQHNSALDGWSITLVHTTLFDLFHRLRDGRELPDATVDNHARTYVALERRSLADDEHRAFWADLLEDSTFTALPRTRQEAEADVLPVVFHEVEFARGLSDRIVALANQLSVPVKNVLMAAHAKVLSLVSGEPDVMVGYEHSGRPEAEDATRAIGLFLNTVPFRVDAAEGTWEELVRQVYRSETDLLPARRYPMAQMKRDLGTQKELFETAFNFTHFYLLKQLEAQDGFSLLDVRANSETEFVLRAEFSRHFVTDEVRLSLHYHAHLFEPWQIARMGACYAAAFEQMTADPGAPHHLANLLAEDELAELERAERADALPTELAAFLPQPGAAVRARVVDEHGLAVPFATVGRVVLLADGRDPVETGLYGRRDRDGLRLLGEERARHTFRAGPADAAETASVPEQPADRRPLDEVDRRIARVWATVLDTPLEEISLDDNFFLLGGASLAAMRVVMELDGLVSLTDLMRNSTLAALGEAARANLAAATEAEQGPQELLLSLSAERGAAECALICFPYAGGNAINFEPLAQALDAAGGAVAVYGVELPGHDAGRPDEAFSSLEDTARRVVEEIRDKAGDRPLMLWGHCVGSALAVETARLLEAEGTTPAEVFVGGKLLHDAATTRQGIEQAAAMADEDIVRWLVDETGFTGFDSLRPEHAAFVAGVFRHDAGSANGYLLAADEHGPKARLSAPLTTVFTADDPLTPGHAERYTAWSLFADQPRLVELTDGGHYFCRTAAPAVADLVLSRWQAASGRG</sequence>
<dbReference type="InterPro" id="IPR010071">
    <property type="entry name" value="AA_adenyl_dom"/>
</dbReference>
<organism evidence="7 8">
    <name type="scientific">Streptomyces avermitilis (strain ATCC 31267 / DSM 46492 / JCM 5070 / NBRC 14893 / NCIMB 12804 / NRRL 8165 / MA-4680)</name>
    <dbReference type="NCBI Taxonomy" id="227882"/>
    <lineage>
        <taxon>Bacteria</taxon>
        <taxon>Bacillati</taxon>
        <taxon>Actinomycetota</taxon>
        <taxon>Actinomycetes</taxon>
        <taxon>Kitasatosporales</taxon>
        <taxon>Streptomycetaceae</taxon>
        <taxon>Streptomyces</taxon>
    </lineage>
</organism>
<dbReference type="PANTHER" id="PTHR45527">
    <property type="entry name" value="NONRIBOSOMAL PEPTIDE SYNTHETASE"/>
    <property type="match status" value="1"/>
</dbReference>
<dbReference type="Proteomes" id="UP000000428">
    <property type="component" value="Chromosome"/>
</dbReference>
<dbReference type="OrthoDB" id="2472181at2"/>
<dbReference type="PROSITE" id="PS00455">
    <property type="entry name" value="AMP_BINDING"/>
    <property type="match status" value="1"/>
</dbReference>
<dbReference type="CDD" id="cd05930">
    <property type="entry name" value="A_NRPS"/>
    <property type="match status" value="1"/>
</dbReference>
<dbReference type="Gene3D" id="3.30.559.10">
    <property type="entry name" value="Chloramphenicol acetyltransferase-like domain"/>
    <property type="match status" value="1"/>
</dbReference>
<dbReference type="InterPro" id="IPR001242">
    <property type="entry name" value="Condensation_dom"/>
</dbReference>
<dbReference type="InterPro" id="IPR025110">
    <property type="entry name" value="AMP-bd_C"/>
</dbReference>
<dbReference type="PANTHER" id="PTHR45527:SF14">
    <property type="entry name" value="PLIPASTATIN SYNTHASE SUBUNIT B"/>
    <property type="match status" value="1"/>
</dbReference>
<dbReference type="FunFam" id="2.30.38.10:FF:000001">
    <property type="entry name" value="Non-ribosomal peptide synthetase PvdI"/>
    <property type="match status" value="1"/>
</dbReference>
<dbReference type="SUPFAM" id="SSF52777">
    <property type="entry name" value="CoA-dependent acyltransferases"/>
    <property type="match status" value="3"/>
</dbReference>
<reference evidence="7 8" key="3">
    <citation type="journal article" date="2014" name="J. Ind. Microbiol. Biotechnol.">
        <title>Genome mining of the Streptomyces avermitilis genome and development of genome-minimized hosts for heterologous expression of biosynthetic gene clusters.</title>
        <authorList>
            <person name="Ikeda H."/>
            <person name="Shin-ya K."/>
            <person name="Omura S."/>
        </authorList>
    </citation>
    <scope>NUCLEOTIDE SEQUENCE [LARGE SCALE GENOMIC DNA]</scope>
    <source>
        <strain evidence="8">ATCC 31267 / DSM 46492 / JCM 5070 / NBRC 14893 / NCIMB 12804 / NRRL 8165 / MA-4680</strain>
    </source>
</reference>
<feature type="region of interest" description="Disordered" evidence="5">
    <location>
        <begin position="1401"/>
        <end position="1424"/>
    </location>
</feature>
<dbReference type="InterPro" id="IPR020845">
    <property type="entry name" value="AMP-binding_CS"/>
</dbReference>
<dbReference type="PROSITE" id="PS00012">
    <property type="entry name" value="PHOSPHOPANTETHEINE"/>
    <property type="match status" value="1"/>
</dbReference>
<dbReference type="Gene3D" id="1.10.1200.10">
    <property type="entry name" value="ACP-like"/>
    <property type="match status" value="2"/>
</dbReference>
<gene>
    <name evidence="7" type="primary">nrps1-1</name>
    <name evidence="7" type="ORF">SAVERM_3197</name>
</gene>
<dbReference type="SUPFAM" id="SSF47336">
    <property type="entry name" value="ACP-like"/>
    <property type="match status" value="2"/>
</dbReference>
<dbReference type="HOGENOM" id="CLU_002607_0_0_11"/>
<dbReference type="InterPro" id="IPR023213">
    <property type="entry name" value="CAT-like_dom_sf"/>
</dbReference>
<evidence type="ECO:0000256" key="2">
    <source>
        <dbReference type="ARBA" id="ARBA00006432"/>
    </source>
</evidence>
<evidence type="ECO:0000256" key="4">
    <source>
        <dbReference type="ARBA" id="ARBA00022553"/>
    </source>
</evidence>
<dbReference type="EMBL" id="BA000030">
    <property type="protein sequence ID" value="BAC70908.1"/>
    <property type="molecule type" value="Genomic_DNA"/>
</dbReference>
<dbReference type="PROSITE" id="PS50075">
    <property type="entry name" value="CARRIER"/>
    <property type="match status" value="2"/>
</dbReference>
<dbReference type="KEGG" id="sma:SAVERM_3197"/>
<dbReference type="Gene3D" id="3.30.300.30">
    <property type="match status" value="1"/>
</dbReference>
<dbReference type="Gene3D" id="2.30.38.10">
    <property type="entry name" value="Luciferase, Domain 3"/>
    <property type="match status" value="1"/>
</dbReference>
<dbReference type="FunFam" id="3.40.50.980:FF:000001">
    <property type="entry name" value="Non-ribosomal peptide synthetase"/>
    <property type="match status" value="1"/>
</dbReference>
<dbReference type="InterPro" id="IPR045851">
    <property type="entry name" value="AMP-bd_C_sf"/>
</dbReference>
<dbReference type="FunFam" id="3.40.50.12780:FF:000012">
    <property type="entry name" value="Non-ribosomal peptide synthetase"/>
    <property type="match status" value="1"/>
</dbReference>
<evidence type="ECO:0000256" key="1">
    <source>
        <dbReference type="ARBA" id="ARBA00001957"/>
    </source>
</evidence>
<dbReference type="NCBIfam" id="TIGR01733">
    <property type="entry name" value="AA-adenyl-dom"/>
    <property type="match status" value="1"/>
</dbReference>
<keyword evidence="4" id="KW-0597">Phosphoprotein</keyword>
<dbReference type="InterPro" id="IPR009081">
    <property type="entry name" value="PP-bd_ACP"/>
</dbReference>
<dbReference type="InterPro" id="IPR000873">
    <property type="entry name" value="AMP-dep_synth/lig_dom"/>
</dbReference>
<evidence type="ECO:0000313" key="8">
    <source>
        <dbReference type="Proteomes" id="UP000000428"/>
    </source>
</evidence>
<dbReference type="Gene3D" id="3.40.50.1820">
    <property type="entry name" value="alpha/beta hydrolase"/>
    <property type="match status" value="1"/>
</dbReference>
<dbReference type="Pfam" id="PF00550">
    <property type="entry name" value="PP-binding"/>
    <property type="match status" value="2"/>
</dbReference>
<evidence type="ECO:0000256" key="5">
    <source>
        <dbReference type="SAM" id="MobiDB-lite"/>
    </source>
</evidence>
<dbReference type="GO" id="GO:0031177">
    <property type="term" value="F:phosphopantetheine binding"/>
    <property type="evidence" value="ECO:0007669"/>
    <property type="project" value="TreeGrafter"/>
</dbReference>
<dbReference type="GeneID" id="41540271"/>
<dbReference type="GO" id="GO:0008610">
    <property type="term" value="P:lipid biosynthetic process"/>
    <property type="evidence" value="ECO:0007669"/>
    <property type="project" value="UniProtKB-ARBA"/>
</dbReference>
<reference evidence="7 8" key="1">
    <citation type="journal article" date="2001" name="Proc. Natl. Acad. Sci. U.S.A.">
        <title>Genome sequence of an industrial microorganism Streptomyces avermitilis: deducing the ability of producing secondary metabolites.</title>
        <authorList>
            <person name="Omura S."/>
            <person name="Ikeda H."/>
            <person name="Ishikawa J."/>
            <person name="Hanamoto A."/>
            <person name="Takahashi C."/>
            <person name="Shinose M."/>
            <person name="Takahashi Y."/>
            <person name="Horikawa H."/>
            <person name="Nakazawa H."/>
            <person name="Osonoe T."/>
            <person name="Kikuchi H."/>
            <person name="Shiba T."/>
            <person name="Sakaki Y."/>
            <person name="Hattori M."/>
        </authorList>
    </citation>
    <scope>NUCLEOTIDE SEQUENCE [LARGE SCALE GENOMIC DNA]</scope>
    <source>
        <strain evidence="8">ATCC 31267 / DSM 46492 / JCM 5070 / NBRC 14893 / NCIMB 12804 / NRRL 8165 / MA-4680</strain>
    </source>
</reference>
<comment type="cofactor">
    <cofactor evidence="1">
        <name>pantetheine 4'-phosphate</name>
        <dbReference type="ChEBI" id="CHEBI:47942"/>
    </cofactor>
</comment>
<dbReference type="Gene3D" id="3.30.559.30">
    <property type="entry name" value="Nonribosomal peptide synthetase, condensation domain"/>
    <property type="match status" value="2"/>
</dbReference>
<reference evidence="7 8" key="2">
    <citation type="journal article" date="2003" name="Nat. Biotechnol.">
        <title>Complete genome sequence and comparative analysis of the industrial microorganism Streptomyces avermitilis.</title>
        <authorList>
            <person name="Ikeda H."/>
            <person name="Ishikawa J."/>
            <person name="Hanamoto A."/>
            <person name="Shinose M."/>
            <person name="Kikuchi H."/>
            <person name="Shiba T."/>
            <person name="Sakaki Y."/>
            <person name="Hattori M."/>
            <person name="Omura S."/>
        </authorList>
    </citation>
    <scope>NUCLEOTIDE SEQUENCE [LARGE SCALE GENOMIC DNA]</scope>
    <source>
        <strain evidence="8">ATCC 31267 / DSM 46492 / JCM 5070 / NBRC 14893 / NCIMB 12804 / NRRL 8165 / MA-4680</strain>
    </source>
</reference>
<dbReference type="InterPro" id="IPR006162">
    <property type="entry name" value="Ppantetheine_attach_site"/>
</dbReference>
<dbReference type="SUPFAM" id="SSF53474">
    <property type="entry name" value="alpha/beta-Hydrolases"/>
    <property type="match status" value="1"/>
</dbReference>
<dbReference type="InterPro" id="IPR036736">
    <property type="entry name" value="ACP-like_sf"/>
</dbReference>
<dbReference type="InterPro" id="IPR029058">
    <property type="entry name" value="AB_hydrolase_fold"/>
</dbReference>
<dbReference type="Pfam" id="PF00668">
    <property type="entry name" value="Condensation"/>
    <property type="match status" value="2"/>
</dbReference>
<dbReference type="InterPro" id="IPR001031">
    <property type="entry name" value="Thioesterase"/>
</dbReference>